<dbReference type="Gene3D" id="3.30.450.20">
    <property type="entry name" value="PAS domain"/>
    <property type="match status" value="1"/>
</dbReference>
<dbReference type="PRINTS" id="PR00344">
    <property type="entry name" value="BCTRLSENSOR"/>
</dbReference>
<comment type="catalytic activity">
    <reaction evidence="1">
        <text>ATP + protein L-histidine = ADP + protein N-phospho-L-histidine.</text>
        <dbReference type="EC" id="2.7.13.3"/>
    </reaction>
</comment>
<dbReference type="EC" id="2.7.13.3" evidence="2"/>
<keyword evidence="3" id="KW-0597">Phosphoprotein</keyword>
<dbReference type="Gene3D" id="3.30.565.10">
    <property type="entry name" value="Histidine kinase-like ATPase, C-terminal domain"/>
    <property type="match status" value="1"/>
</dbReference>
<dbReference type="InterPro" id="IPR000014">
    <property type="entry name" value="PAS"/>
</dbReference>
<dbReference type="CDD" id="cd00075">
    <property type="entry name" value="HATPase"/>
    <property type="match status" value="1"/>
</dbReference>
<dbReference type="Gene3D" id="1.10.287.130">
    <property type="match status" value="1"/>
</dbReference>
<dbReference type="InterPro" id="IPR004358">
    <property type="entry name" value="Sig_transdc_His_kin-like_C"/>
</dbReference>
<dbReference type="Proteomes" id="UP000292704">
    <property type="component" value="Unassembled WGS sequence"/>
</dbReference>
<name>A0A482XXE0_9EURY</name>
<accession>A0A482XXE0</accession>
<evidence type="ECO:0000256" key="6">
    <source>
        <dbReference type="ARBA" id="ARBA00023012"/>
    </source>
</evidence>
<dbReference type="PROSITE" id="PS50109">
    <property type="entry name" value="HIS_KIN"/>
    <property type="match status" value="1"/>
</dbReference>
<feature type="transmembrane region" description="Helical" evidence="8">
    <location>
        <begin position="174"/>
        <end position="193"/>
    </location>
</feature>
<feature type="transmembrane region" description="Helical" evidence="8">
    <location>
        <begin position="140"/>
        <end position="162"/>
    </location>
</feature>
<dbReference type="EMBL" id="SHMR01000008">
    <property type="protein sequence ID" value="RZH66625.1"/>
    <property type="molecule type" value="Genomic_DNA"/>
</dbReference>
<evidence type="ECO:0000256" key="4">
    <source>
        <dbReference type="ARBA" id="ARBA00022679"/>
    </source>
</evidence>
<dbReference type="RefSeq" id="WP_130171539.1">
    <property type="nucleotide sequence ID" value="NZ_SHMR01000008.1"/>
</dbReference>
<dbReference type="CDD" id="cd00130">
    <property type="entry name" value="PAS"/>
    <property type="match status" value="1"/>
</dbReference>
<dbReference type="InterPro" id="IPR000700">
    <property type="entry name" value="PAS-assoc_C"/>
</dbReference>
<evidence type="ECO:0000259" key="10">
    <source>
        <dbReference type="PROSITE" id="PS50113"/>
    </source>
</evidence>
<dbReference type="SUPFAM" id="SSF55785">
    <property type="entry name" value="PYP-like sensor domain (PAS domain)"/>
    <property type="match status" value="1"/>
</dbReference>
<dbReference type="InterPro" id="IPR036890">
    <property type="entry name" value="HATPase_C_sf"/>
</dbReference>
<dbReference type="PANTHER" id="PTHR43711">
    <property type="entry name" value="TWO-COMPONENT HISTIDINE KINASE"/>
    <property type="match status" value="1"/>
</dbReference>
<feature type="transmembrane region" description="Helical" evidence="8">
    <location>
        <begin position="68"/>
        <end position="90"/>
    </location>
</feature>
<dbReference type="Pfam" id="PF00512">
    <property type="entry name" value="HisKA"/>
    <property type="match status" value="1"/>
</dbReference>
<dbReference type="OrthoDB" id="8127at2157"/>
<protein>
    <recommendedName>
        <fullName evidence="2">histidine kinase</fullName>
        <ecNumber evidence="2">2.7.13.3</ecNumber>
    </recommendedName>
</protein>
<feature type="domain" description="PAC" evidence="10">
    <location>
        <begin position="282"/>
        <end position="342"/>
    </location>
</feature>
<dbReference type="SMART" id="SM00387">
    <property type="entry name" value="HATPase_c"/>
    <property type="match status" value="1"/>
</dbReference>
<keyword evidence="8" id="KW-0812">Transmembrane</keyword>
<keyword evidence="6" id="KW-0902">Two-component regulatory system</keyword>
<dbReference type="Pfam" id="PF08448">
    <property type="entry name" value="PAS_4"/>
    <property type="match status" value="1"/>
</dbReference>
<sequence length="580" mass="62683">MVLGTGVDLIQAIYAIVAVNSLVLAGVLYRHRERIGAVPLLVNVLATGLWVVSLLVRTTVDPGSALAHALLVTLFLGVGLYLLTLLVFTLEYTGREKYIRPSTIAILSIEPILVLGFIAVNPGQRFFEVVDGTVEWGIVFWGHMVYAYAILTVATVLIAGLLYRSQSLYRGQTAMLVVGTVAAWAANALYVFGPVDVEISPVGFLVTGALYAVAITRYRLTDIVPIARDRVLANVSDAVFVVDEQDRLIDLNPVGRDLLADIDSSPIGADIDTLLAGRPELREGYRNLTATPTSGDREFELSDGHYHFRTTPIEDDRGRHVGWLFMIRDITDRKRREAQLERQNERLEQFADLVSHDLRNPLNVANGYLDLAREADDDAAYLEEIEQSHDRMETIIEDVLTLAREGADVTDPEPVALAGIAGRAWSGVETGAASISIDADVTILADPERTTRLLENLFRNAIEHGSERADGADLEITVGTLADTPGGSVTGFYVADDGVGIPASKREHVFEGGYTTDEDGTGFGLSIVTEIATAHEWTASVTDSETGGARFEFRGVETTADAPASSDGSEPDLEAGSSGP</sequence>
<dbReference type="STRING" id="222984.GCA_000731985_02915"/>
<proteinExistence type="predicted"/>
<evidence type="ECO:0000259" key="9">
    <source>
        <dbReference type="PROSITE" id="PS50109"/>
    </source>
</evidence>
<dbReference type="InterPro" id="IPR031621">
    <property type="entry name" value="HisKA_7TM"/>
</dbReference>
<feature type="transmembrane region" description="Helical" evidence="8">
    <location>
        <begin position="12"/>
        <end position="29"/>
    </location>
</feature>
<dbReference type="InterPro" id="IPR005467">
    <property type="entry name" value="His_kinase_dom"/>
</dbReference>
<feature type="domain" description="Histidine kinase" evidence="9">
    <location>
        <begin position="353"/>
        <end position="566"/>
    </location>
</feature>
<keyword evidence="8" id="KW-1133">Transmembrane helix</keyword>
<evidence type="ECO:0000256" key="2">
    <source>
        <dbReference type="ARBA" id="ARBA00012438"/>
    </source>
</evidence>
<evidence type="ECO:0000256" key="3">
    <source>
        <dbReference type="ARBA" id="ARBA00022553"/>
    </source>
</evidence>
<evidence type="ECO:0000256" key="5">
    <source>
        <dbReference type="ARBA" id="ARBA00022777"/>
    </source>
</evidence>
<feature type="transmembrane region" description="Helical" evidence="8">
    <location>
        <begin position="102"/>
        <end position="120"/>
    </location>
</feature>
<dbReference type="InterPro" id="IPR003594">
    <property type="entry name" value="HATPase_dom"/>
</dbReference>
<gene>
    <name evidence="11" type="ORF">ELS17_16335</name>
</gene>
<evidence type="ECO:0000313" key="12">
    <source>
        <dbReference type="Proteomes" id="UP000292704"/>
    </source>
</evidence>
<evidence type="ECO:0000256" key="1">
    <source>
        <dbReference type="ARBA" id="ARBA00000085"/>
    </source>
</evidence>
<dbReference type="SUPFAM" id="SSF47384">
    <property type="entry name" value="Homodimeric domain of signal transducing histidine kinase"/>
    <property type="match status" value="1"/>
</dbReference>
<dbReference type="PROSITE" id="PS50113">
    <property type="entry name" value="PAC"/>
    <property type="match status" value="1"/>
</dbReference>
<dbReference type="InterPro" id="IPR035965">
    <property type="entry name" value="PAS-like_dom_sf"/>
</dbReference>
<organism evidence="11 12">
    <name type="scientific">Natrinema altunense</name>
    <dbReference type="NCBI Taxonomy" id="222984"/>
    <lineage>
        <taxon>Archaea</taxon>
        <taxon>Methanobacteriati</taxon>
        <taxon>Methanobacteriota</taxon>
        <taxon>Stenosarchaea group</taxon>
        <taxon>Halobacteria</taxon>
        <taxon>Halobacteriales</taxon>
        <taxon>Natrialbaceae</taxon>
        <taxon>Natrinema</taxon>
    </lineage>
</organism>
<dbReference type="InterPro" id="IPR013656">
    <property type="entry name" value="PAS_4"/>
</dbReference>
<dbReference type="InterPro" id="IPR036097">
    <property type="entry name" value="HisK_dim/P_sf"/>
</dbReference>
<dbReference type="InterPro" id="IPR003661">
    <property type="entry name" value="HisK_dim/P_dom"/>
</dbReference>
<reference evidence="11 12" key="1">
    <citation type="submission" date="2019-02" db="EMBL/GenBank/DDBJ databases">
        <title>Genome analysis provides insights into bioremediation potentialities and Haloocin production by Natrinema altunense strain 4.1R isolated from Chott Douz in Tunisian desert.</title>
        <authorList>
            <person name="Najjari A."/>
            <person name="Youssef N."/>
            <person name="Ben Dhia O."/>
            <person name="Ferjani R."/>
            <person name="El Hidri D."/>
            <person name="Ouzari H.I."/>
            <person name="Cherif A."/>
        </authorList>
    </citation>
    <scope>NUCLEOTIDE SEQUENCE [LARGE SCALE GENOMIC DNA]</scope>
    <source>
        <strain evidence="11 12">4.1R</strain>
    </source>
</reference>
<dbReference type="CDD" id="cd00082">
    <property type="entry name" value="HisKA"/>
    <property type="match status" value="1"/>
</dbReference>
<dbReference type="SMART" id="SM00388">
    <property type="entry name" value="HisKA"/>
    <property type="match status" value="1"/>
</dbReference>
<dbReference type="Pfam" id="PF16927">
    <property type="entry name" value="HisKA_7TM"/>
    <property type="match status" value="1"/>
</dbReference>
<keyword evidence="4" id="KW-0808">Transferase</keyword>
<dbReference type="GO" id="GO:0000155">
    <property type="term" value="F:phosphorelay sensor kinase activity"/>
    <property type="evidence" value="ECO:0007669"/>
    <property type="project" value="InterPro"/>
</dbReference>
<comment type="caution">
    <text evidence="11">The sequence shown here is derived from an EMBL/GenBank/DDBJ whole genome shotgun (WGS) entry which is preliminary data.</text>
</comment>
<dbReference type="InterPro" id="IPR050736">
    <property type="entry name" value="Sensor_HK_Regulatory"/>
</dbReference>
<dbReference type="Pfam" id="PF02518">
    <property type="entry name" value="HATPase_c"/>
    <property type="match status" value="1"/>
</dbReference>
<feature type="region of interest" description="Disordered" evidence="7">
    <location>
        <begin position="546"/>
        <end position="580"/>
    </location>
</feature>
<keyword evidence="5 11" id="KW-0418">Kinase</keyword>
<dbReference type="PANTHER" id="PTHR43711:SF1">
    <property type="entry name" value="HISTIDINE KINASE 1"/>
    <property type="match status" value="1"/>
</dbReference>
<keyword evidence="8" id="KW-0472">Membrane</keyword>
<dbReference type="AlphaFoldDB" id="A0A482XXE0"/>
<evidence type="ECO:0000313" key="11">
    <source>
        <dbReference type="EMBL" id="RZH66625.1"/>
    </source>
</evidence>
<dbReference type="SUPFAM" id="SSF55874">
    <property type="entry name" value="ATPase domain of HSP90 chaperone/DNA topoisomerase II/histidine kinase"/>
    <property type="match status" value="1"/>
</dbReference>
<evidence type="ECO:0000256" key="8">
    <source>
        <dbReference type="SAM" id="Phobius"/>
    </source>
</evidence>
<feature type="transmembrane region" description="Helical" evidence="8">
    <location>
        <begin position="36"/>
        <end position="56"/>
    </location>
</feature>
<evidence type="ECO:0000256" key="7">
    <source>
        <dbReference type="SAM" id="MobiDB-lite"/>
    </source>
</evidence>